<feature type="chain" id="PRO_5045127427" evidence="2">
    <location>
        <begin position="30"/>
        <end position="376"/>
    </location>
</feature>
<reference evidence="4 5" key="1">
    <citation type="submission" date="2021-02" db="EMBL/GenBank/DDBJ databases">
        <title>De Novo genome assembly of isolated myxobacteria.</title>
        <authorList>
            <person name="Stevens D.C."/>
        </authorList>
    </citation>
    <scope>NUCLEOTIDE SEQUENCE [LARGE SCALE GENOMIC DNA]</scope>
    <source>
        <strain evidence="4 5">ATCC 29039</strain>
    </source>
</reference>
<evidence type="ECO:0000313" key="5">
    <source>
        <dbReference type="Proteomes" id="UP000664052"/>
    </source>
</evidence>
<dbReference type="Gene3D" id="3.30.750.44">
    <property type="match status" value="1"/>
</dbReference>
<feature type="signal peptide" evidence="2">
    <location>
        <begin position="1"/>
        <end position="29"/>
    </location>
</feature>
<organism evidence="4 5">
    <name type="scientific">Corallococcus macrosporus</name>
    <dbReference type="NCBI Taxonomy" id="35"/>
    <lineage>
        <taxon>Bacteria</taxon>
        <taxon>Pseudomonadati</taxon>
        <taxon>Myxococcota</taxon>
        <taxon>Myxococcia</taxon>
        <taxon>Myxococcales</taxon>
        <taxon>Cystobacterineae</taxon>
        <taxon>Myxococcaceae</taxon>
        <taxon>Corallococcus</taxon>
    </lineage>
</organism>
<feature type="domain" description="Tail specific protease" evidence="3">
    <location>
        <begin position="142"/>
        <end position="339"/>
    </location>
</feature>
<comment type="caution">
    <text evidence="4">The sequence shown here is derived from an EMBL/GenBank/DDBJ whole genome shotgun (WGS) entry which is preliminary data.</text>
</comment>
<dbReference type="Proteomes" id="UP000664052">
    <property type="component" value="Unassembled WGS sequence"/>
</dbReference>
<feature type="region of interest" description="Disordered" evidence="1">
    <location>
        <begin position="31"/>
        <end position="55"/>
    </location>
</feature>
<name>A0ABS3DPA6_9BACT</name>
<evidence type="ECO:0000313" key="4">
    <source>
        <dbReference type="EMBL" id="MBN8233174.1"/>
    </source>
</evidence>
<protein>
    <submittedName>
        <fullName evidence="4">S41 family peptidase</fullName>
    </submittedName>
</protein>
<dbReference type="Pfam" id="PF03572">
    <property type="entry name" value="Peptidase_S41"/>
    <property type="match status" value="1"/>
</dbReference>
<feature type="compositionally biased region" description="Low complexity" evidence="1">
    <location>
        <begin position="31"/>
        <end position="47"/>
    </location>
</feature>
<dbReference type="InterPro" id="IPR029045">
    <property type="entry name" value="ClpP/crotonase-like_dom_sf"/>
</dbReference>
<dbReference type="PANTHER" id="PTHR11261">
    <property type="entry name" value="INTERPHOTORECEPTOR RETINOID-BINDING PROTEIN"/>
    <property type="match status" value="1"/>
</dbReference>
<dbReference type="CDD" id="cd07563">
    <property type="entry name" value="Peptidase_S41_IRBP"/>
    <property type="match status" value="1"/>
</dbReference>
<evidence type="ECO:0000259" key="3">
    <source>
        <dbReference type="SMART" id="SM00245"/>
    </source>
</evidence>
<keyword evidence="5" id="KW-1185">Reference proteome</keyword>
<dbReference type="SUPFAM" id="SSF52096">
    <property type="entry name" value="ClpP/crotonase"/>
    <property type="match status" value="1"/>
</dbReference>
<proteinExistence type="predicted"/>
<dbReference type="Pfam" id="PF11918">
    <property type="entry name" value="Peptidase_S41_N"/>
    <property type="match status" value="1"/>
</dbReference>
<evidence type="ECO:0000256" key="1">
    <source>
        <dbReference type="SAM" id="MobiDB-lite"/>
    </source>
</evidence>
<dbReference type="Gene3D" id="3.90.226.10">
    <property type="entry name" value="2-enoyl-CoA Hydratase, Chain A, domain 1"/>
    <property type="match status" value="1"/>
</dbReference>
<dbReference type="InterPro" id="IPR005151">
    <property type="entry name" value="Tail-specific_protease"/>
</dbReference>
<dbReference type="PANTHER" id="PTHR11261:SF3">
    <property type="entry name" value="RETINOL-BINDING PROTEIN 3"/>
    <property type="match status" value="1"/>
</dbReference>
<accession>A0ABS3DPA6</accession>
<gene>
    <name evidence="4" type="ORF">JYK02_37240</name>
</gene>
<keyword evidence="2" id="KW-0732">Signal</keyword>
<dbReference type="RefSeq" id="WP_207057709.1">
    <property type="nucleotide sequence ID" value="NZ_JAFIMU010000017.1"/>
</dbReference>
<dbReference type="SMART" id="SM00245">
    <property type="entry name" value="TSPc"/>
    <property type="match status" value="1"/>
</dbReference>
<sequence>MTTTRSQKPSLLLHATALLCLVTAAPACATARPAPADRAAPRAAPRRPQQKDMAVDAATRARVVDVLVRELRERYVFPEKAQALEGVLRARQRAGAYDAVQSAEAFAVALTRDMREAVQDGHLHVAYSEAPLPEQTGKQEPSAEQLAGMRNEVARLNAGFERVERLPFNIGYLDLRAFAPADLAAPKVAAAMVLLADTRSLIIDLRKNGGGEPEAVAQMASYFFDQRTHLNDIYWREGEHTVEMWTRTDVAGPRYGTERKVYLLTSHDTFSAAEDFSYAMKNLRRATLVGEVTGGGAHPGDMRRLDTHFGAFIPMGRSISPVTHTDWESTGVEPDVKAAAKDALNVAQTLILQEHLASEKDPATLERMRARLQELR</sequence>
<dbReference type="EMBL" id="JAFIMU010000017">
    <property type="protein sequence ID" value="MBN8233174.1"/>
    <property type="molecule type" value="Genomic_DNA"/>
</dbReference>
<evidence type="ECO:0000256" key="2">
    <source>
        <dbReference type="SAM" id="SignalP"/>
    </source>
</evidence>